<dbReference type="PANTHER" id="PTHR21581:SF6">
    <property type="entry name" value="TRAFFICKING PROTEIN PARTICLE COMPLEX SUBUNIT 12"/>
    <property type="match status" value="1"/>
</dbReference>
<dbReference type="Proteomes" id="UP000002072">
    <property type="component" value="Chromosome"/>
</dbReference>
<dbReference type="HOGENOM" id="CLU_027070_7_3_0"/>
<feature type="domain" description="Peptidase S11 D-alanyl-D-alanine carboxypeptidase A N-terminal" evidence="10">
    <location>
        <begin position="42"/>
        <end position="255"/>
    </location>
</feature>
<feature type="active site" evidence="7">
    <location>
        <position position="113"/>
    </location>
</feature>
<dbReference type="GO" id="GO:0071555">
    <property type="term" value="P:cell wall organization"/>
    <property type="evidence" value="ECO:0007669"/>
    <property type="project" value="UniProtKB-KW"/>
</dbReference>
<evidence type="ECO:0000256" key="2">
    <source>
        <dbReference type="ARBA" id="ARBA00022729"/>
    </source>
</evidence>
<dbReference type="Gene3D" id="3.40.710.10">
    <property type="entry name" value="DD-peptidase/beta-lactamase superfamily"/>
    <property type="match status" value="1"/>
</dbReference>
<dbReference type="InterPro" id="IPR001967">
    <property type="entry name" value="Peptidase_S11_N"/>
</dbReference>
<feature type="active site" description="Acyl-ester intermediate" evidence="7">
    <location>
        <position position="52"/>
    </location>
</feature>
<evidence type="ECO:0000259" key="10">
    <source>
        <dbReference type="Pfam" id="PF00768"/>
    </source>
</evidence>
<evidence type="ECO:0000256" key="7">
    <source>
        <dbReference type="PIRSR" id="PIRSR618044-1"/>
    </source>
</evidence>
<accession>D1AXF5</accession>
<organism evidence="11 12">
    <name type="scientific">Streptobacillus moniliformis (strain ATCC 14647 / DSM 12112 / NCTC 10651 / 9901)</name>
    <dbReference type="NCBI Taxonomy" id="519441"/>
    <lineage>
        <taxon>Bacteria</taxon>
        <taxon>Fusobacteriati</taxon>
        <taxon>Fusobacteriota</taxon>
        <taxon>Fusobacteriia</taxon>
        <taxon>Fusobacteriales</taxon>
        <taxon>Leptotrichiaceae</taxon>
        <taxon>Streptobacillus</taxon>
    </lineage>
</organism>
<keyword evidence="3" id="KW-0378">Hydrolase</keyword>
<dbReference type="InterPro" id="IPR018044">
    <property type="entry name" value="Peptidase_S11"/>
</dbReference>
<feature type="binding site" evidence="8">
    <location>
        <position position="225"/>
    </location>
    <ligand>
        <name>substrate</name>
    </ligand>
</feature>
<keyword evidence="12" id="KW-1185">Reference proteome</keyword>
<proteinExistence type="inferred from homology"/>
<name>D1AXF5_STRM9</name>
<dbReference type="PRINTS" id="PR00725">
    <property type="entry name" value="DADACBPTASE1"/>
</dbReference>
<dbReference type="InterPro" id="IPR012338">
    <property type="entry name" value="Beta-lactam/transpept-like"/>
</dbReference>
<evidence type="ECO:0000256" key="3">
    <source>
        <dbReference type="ARBA" id="ARBA00022801"/>
    </source>
</evidence>
<keyword evidence="11" id="KW-0121">Carboxypeptidase</keyword>
<dbReference type="SUPFAM" id="SSF56601">
    <property type="entry name" value="beta-lactamase/transpeptidase-like"/>
    <property type="match status" value="1"/>
</dbReference>
<dbReference type="RefSeq" id="WP_012858538.1">
    <property type="nucleotide sequence ID" value="NC_013515.1"/>
</dbReference>
<evidence type="ECO:0000313" key="12">
    <source>
        <dbReference type="Proteomes" id="UP000002072"/>
    </source>
</evidence>
<evidence type="ECO:0000256" key="8">
    <source>
        <dbReference type="PIRSR" id="PIRSR618044-2"/>
    </source>
</evidence>
<keyword evidence="6" id="KW-0961">Cell wall biogenesis/degradation</keyword>
<evidence type="ECO:0000256" key="5">
    <source>
        <dbReference type="ARBA" id="ARBA00022984"/>
    </source>
</evidence>
<keyword evidence="11" id="KW-0645">Protease</keyword>
<dbReference type="EMBL" id="CP001779">
    <property type="protein sequence ID" value="ACZ00981.1"/>
    <property type="molecule type" value="Genomic_DNA"/>
</dbReference>
<dbReference type="AlphaFoldDB" id="D1AXF5"/>
<protein>
    <submittedName>
        <fullName evidence="11">Peptidase S11 D-alanyl-D-alanine carboxypeptidase 1</fullName>
    </submittedName>
</protein>
<dbReference type="GeneID" id="29673005"/>
<keyword evidence="4" id="KW-0133">Cell shape</keyword>
<evidence type="ECO:0000256" key="9">
    <source>
        <dbReference type="RuleBase" id="RU004016"/>
    </source>
</evidence>
<dbReference type="PANTHER" id="PTHR21581">
    <property type="entry name" value="D-ALANYL-D-ALANINE CARBOXYPEPTIDASE"/>
    <property type="match status" value="1"/>
</dbReference>
<dbReference type="GO" id="GO:0008360">
    <property type="term" value="P:regulation of cell shape"/>
    <property type="evidence" value="ECO:0007669"/>
    <property type="project" value="UniProtKB-KW"/>
</dbReference>
<dbReference type="Pfam" id="PF00768">
    <property type="entry name" value="Peptidase_S11"/>
    <property type="match status" value="1"/>
</dbReference>
<gene>
    <name evidence="11" type="ordered locus">Smon_0501</name>
</gene>
<evidence type="ECO:0000256" key="6">
    <source>
        <dbReference type="ARBA" id="ARBA00023316"/>
    </source>
</evidence>
<sequence length="375" mass="42681">MKKILILICTFSLSIYGMEIEKKERIPIIYTALTDGTEVIDINSELISPIASLTKVMNVIVAKDEISKGKFSLSDKVTFDKYTAFITGGSISAWSGDNSYTLEDLLKAQMIFSSNNAAYATAKHIGLGDIDNFIILMNKKARELGMYNTYFASPAGLPPRLNKGFGMDISTAKDLYLLAKYAIENTDILEYSNKKSITFPNSRDPLRMYYNRITMLGEYGVVGLKTGYHDEAGFNIIIISKIGDSTVISISLNSETEKQRYILQREILSKLSERLEKIIDKDKAYYLFEVKDYKNKILEGYIKEDINLINLGQKFEYDIKLNDINDNINIDDEIATLYIKVGDEVILTKPILAKNENRKLNWFEKILRYISFGLY</sequence>
<dbReference type="GO" id="GO:0009252">
    <property type="term" value="P:peptidoglycan biosynthetic process"/>
    <property type="evidence" value="ECO:0007669"/>
    <property type="project" value="UniProtKB-KW"/>
</dbReference>
<evidence type="ECO:0000256" key="4">
    <source>
        <dbReference type="ARBA" id="ARBA00022960"/>
    </source>
</evidence>
<comment type="similarity">
    <text evidence="1 9">Belongs to the peptidase S11 family.</text>
</comment>
<keyword evidence="2" id="KW-0732">Signal</keyword>
<keyword evidence="5" id="KW-0573">Peptidoglycan synthesis</keyword>
<dbReference type="KEGG" id="smf:Smon_0501"/>
<dbReference type="eggNOG" id="COG1686">
    <property type="taxonomic scope" value="Bacteria"/>
</dbReference>
<dbReference type="GO" id="GO:0009002">
    <property type="term" value="F:serine-type D-Ala-D-Ala carboxypeptidase activity"/>
    <property type="evidence" value="ECO:0007669"/>
    <property type="project" value="InterPro"/>
</dbReference>
<dbReference type="GO" id="GO:0006508">
    <property type="term" value="P:proteolysis"/>
    <property type="evidence" value="ECO:0007669"/>
    <property type="project" value="InterPro"/>
</dbReference>
<reference evidence="11 12" key="1">
    <citation type="journal article" date="2009" name="Stand. Genomic Sci.">
        <title>Complete genome sequence of Streptobacillus moniliformis type strain (9901T).</title>
        <authorList>
            <person name="Nolan M."/>
            <person name="Gronow S."/>
            <person name="Lapidus A."/>
            <person name="Ivanova N."/>
            <person name="Copeland A."/>
            <person name="Lucas S."/>
            <person name="Del Rio T.G."/>
            <person name="Chen F."/>
            <person name="Tice H."/>
            <person name="Pitluck S."/>
            <person name="Cheng J.F."/>
            <person name="Sims D."/>
            <person name="Meincke L."/>
            <person name="Bruce D."/>
            <person name="Goodwin L."/>
            <person name="Brettin T."/>
            <person name="Han C."/>
            <person name="Detter J.C."/>
            <person name="Ovchinikova G."/>
            <person name="Pati A."/>
            <person name="Mavromatis K."/>
            <person name="Mikhailova N."/>
            <person name="Chen A."/>
            <person name="Palaniappan K."/>
            <person name="Land M."/>
            <person name="Hauser L."/>
            <person name="Chang Y.J."/>
            <person name="Jeffries C.D."/>
            <person name="Rohde M."/>
            <person name="Sproer C."/>
            <person name="Goker M."/>
            <person name="Bristow J."/>
            <person name="Eisen J.A."/>
            <person name="Markowitz V."/>
            <person name="Hugenholtz P."/>
            <person name="Kyrpides N.C."/>
            <person name="Klenk H.P."/>
            <person name="Chain P."/>
        </authorList>
    </citation>
    <scope>NUCLEOTIDE SEQUENCE [LARGE SCALE GENOMIC DNA]</scope>
    <source>
        <strain evidence="12">ATCC 14647 / DSM 12112 / NCTC 10651 / 9901</strain>
    </source>
</reference>
<feature type="active site" description="Proton acceptor" evidence="7">
    <location>
        <position position="55"/>
    </location>
</feature>
<evidence type="ECO:0000256" key="1">
    <source>
        <dbReference type="ARBA" id="ARBA00007164"/>
    </source>
</evidence>
<dbReference type="OrthoDB" id="9791132at2"/>
<dbReference type="STRING" id="519441.Smon_0501"/>
<evidence type="ECO:0000313" key="11">
    <source>
        <dbReference type="EMBL" id="ACZ00981.1"/>
    </source>
</evidence>